<evidence type="ECO:0000259" key="1">
    <source>
        <dbReference type="PROSITE" id="PS50878"/>
    </source>
</evidence>
<dbReference type="PROSITE" id="PS50878">
    <property type="entry name" value="RT_POL"/>
    <property type="match status" value="1"/>
</dbReference>
<dbReference type="GO" id="GO:0003964">
    <property type="term" value="F:RNA-directed DNA polymerase activity"/>
    <property type="evidence" value="ECO:0007669"/>
    <property type="project" value="UniProtKB-KW"/>
</dbReference>
<organism evidence="2">
    <name type="scientific">Candidatus Kentrum sp. TC</name>
    <dbReference type="NCBI Taxonomy" id="2126339"/>
    <lineage>
        <taxon>Bacteria</taxon>
        <taxon>Pseudomonadati</taxon>
        <taxon>Pseudomonadota</taxon>
        <taxon>Gammaproteobacteria</taxon>
        <taxon>Candidatus Kentrum</taxon>
    </lineage>
</organism>
<feature type="domain" description="Reverse transcriptase" evidence="1">
    <location>
        <begin position="1"/>
        <end position="57"/>
    </location>
</feature>
<protein>
    <submittedName>
        <fullName evidence="2">Reverse transcriptase (RNA-dependent DNA polymerase)</fullName>
    </submittedName>
</protein>
<accession>A0A450Z9X2</accession>
<keyword evidence="2" id="KW-0695">RNA-directed DNA polymerase</keyword>
<dbReference type="Pfam" id="PF00078">
    <property type="entry name" value="RVT_1"/>
    <property type="match status" value="1"/>
</dbReference>
<reference evidence="2" key="1">
    <citation type="submission" date="2019-02" db="EMBL/GenBank/DDBJ databases">
        <authorList>
            <person name="Gruber-Vodicka R. H."/>
            <person name="Seah K. B. B."/>
        </authorList>
    </citation>
    <scope>NUCLEOTIDE SEQUENCE</scope>
    <source>
        <strain evidence="2">BECK_BZ123</strain>
    </source>
</reference>
<dbReference type="InterPro" id="IPR000477">
    <property type="entry name" value="RT_dom"/>
</dbReference>
<sequence length="57" mass="6385">MDNGVFEPTTVGMPQGGVFFPLLANIALNSLDWHLDEHGLRFVCYADDFVVMCRSHT</sequence>
<dbReference type="SUPFAM" id="SSF56672">
    <property type="entry name" value="DNA/RNA polymerases"/>
    <property type="match status" value="1"/>
</dbReference>
<evidence type="ECO:0000313" key="2">
    <source>
        <dbReference type="EMBL" id="VFK50579.1"/>
    </source>
</evidence>
<name>A0A450Z9X2_9GAMM</name>
<dbReference type="InterPro" id="IPR043502">
    <property type="entry name" value="DNA/RNA_pol_sf"/>
</dbReference>
<keyword evidence="2" id="KW-0808">Transferase</keyword>
<keyword evidence="2" id="KW-0548">Nucleotidyltransferase</keyword>
<dbReference type="EMBL" id="CAADFS010000110">
    <property type="protein sequence ID" value="VFK50579.1"/>
    <property type="molecule type" value="Genomic_DNA"/>
</dbReference>
<dbReference type="AlphaFoldDB" id="A0A450Z9X2"/>
<gene>
    <name evidence="2" type="ORF">BECKTC1821D_GA0114238_11107</name>
</gene>
<proteinExistence type="predicted"/>